<dbReference type="SUPFAM" id="SSF48557">
    <property type="entry name" value="L-aspartase-like"/>
    <property type="match status" value="1"/>
</dbReference>
<name>A0AAN9TS34_9HEMI</name>
<dbReference type="NCBIfam" id="TIGR00928">
    <property type="entry name" value="purB"/>
    <property type="match status" value="1"/>
</dbReference>
<comment type="caution">
    <text evidence="4">The sequence shown here is derived from an EMBL/GenBank/DDBJ whole genome shotgun (WGS) entry which is preliminary data.</text>
</comment>
<dbReference type="AlphaFoldDB" id="A0AAN9TS34"/>
<dbReference type="InterPro" id="IPR008948">
    <property type="entry name" value="L-Aspartase-like"/>
</dbReference>
<dbReference type="GO" id="GO:0070626">
    <property type="term" value="F:(S)-2-(5-amino-1-(5-phospho-D-ribosyl)imidazole-4-carboxamido) succinate lyase (fumarate-forming) activity"/>
    <property type="evidence" value="ECO:0007669"/>
    <property type="project" value="TreeGrafter"/>
</dbReference>
<evidence type="ECO:0000256" key="2">
    <source>
        <dbReference type="RuleBase" id="RU361172"/>
    </source>
</evidence>
<dbReference type="PANTHER" id="PTHR43172:SF1">
    <property type="entry name" value="ADENYLOSUCCINATE LYASE"/>
    <property type="match status" value="1"/>
</dbReference>
<evidence type="ECO:0000259" key="3">
    <source>
        <dbReference type="SMART" id="SM00998"/>
    </source>
</evidence>
<protein>
    <recommendedName>
        <fullName evidence="2">Adenylosuccinate lyase</fullName>
        <shortName evidence="2">ASL</shortName>
        <ecNumber evidence="2">4.3.2.2</ecNumber>
    </recommendedName>
    <alternativeName>
        <fullName evidence="2">Adenylosuccinase</fullName>
    </alternativeName>
</protein>
<dbReference type="Pfam" id="PF00206">
    <property type="entry name" value="Lyase_1"/>
    <property type="match status" value="1"/>
</dbReference>
<dbReference type="CDD" id="cd03302">
    <property type="entry name" value="Adenylsuccinate_lyase_2"/>
    <property type="match status" value="1"/>
</dbReference>
<dbReference type="Gene3D" id="1.10.275.60">
    <property type="match status" value="1"/>
</dbReference>
<dbReference type="GO" id="GO:0044208">
    <property type="term" value="P:'de novo' AMP biosynthetic process"/>
    <property type="evidence" value="ECO:0007669"/>
    <property type="project" value="TreeGrafter"/>
</dbReference>
<comment type="catalytic activity">
    <reaction evidence="2">
        <text>N(6)-(1,2-dicarboxyethyl)-AMP = fumarate + AMP</text>
        <dbReference type="Rhea" id="RHEA:16853"/>
        <dbReference type="ChEBI" id="CHEBI:29806"/>
        <dbReference type="ChEBI" id="CHEBI:57567"/>
        <dbReference type="ChEBI" id="CHEBI:456215"/>
        <dbReference type="EC" id="4.3.2.2"/>
    </reaction>
</comment>
<keyword evidence="5" id="KW-1185">Reference proteome</keyword>
<gene>
    <name evidence="4" type="ORF">V9T40_009206</name>
</gene>
<dbReference type="EMBL" id="JBBCAQ010000010">
    <property type="protein sequence ID" value="KAK7601765.1"/>
    <property type="molecule type" value="Genomic_DNA"/>
</dbReference>
<dbReference type="InterPro" id="IPR022761">
    <property type="entry name" value="Fumarate_lyase_N"/>
</dbReference>
<dbReference type="EC" id="4.3.2.2" evidence="2"/>
<dbReference type="InterPro" id="IPR019468">
    <property type="entry name" value="AdenyloSucc_lyase_C"/>
</dbReference>
<dbReference type="Gene3D" id="1.20.200.10">
    <property type="entry name" value="Fumarase/aspartase (Central domain)"/>
    <property type="match status" value="1"/>
</dbReference>
<evidence type="ECO:0000313" key="4">
    <source>
        <dbReference type="EMBL" id="KAK7601765.1"/>
    </source>
</evidence>
<dbReference type="PANTHER" id="PTHR43172">
    <property type="entry name" value="ADENYLOSUCCINATE LYASE"/>
    <property type="match status" value="1"/>
</dbReference>
<dbReference type="InterPro" id="IPR020557">
    <property type="entry name" value="Fumarate_lyase_CS"/>
</dbReference>
<sequence>MSMTPVYMKNPTNTPEATISASGFFSSFKFHVPPTPRNSPPYPVRYRIRMIKFRTCKFNSKFVSAFLKKETRKKARWPDKLGVNITDEQLKQLKENISNVDFEKAAEEEKKTRHDVMAHVHVFAEQCPLAAPIIHLGATSCDIVDNADLIIIRDALDILLPKIAQCINLLSHFAVQHKDIPTLGYTHLQPAQLTTVGKRACLWLQDFLLSEEAIADVREKLKFRGIKGTTGTQASFLQLLNGNFDKVKELDRLVSLEAGFQKSYPVTGQTYSRLVDCSIISALTIFGAAVHKISTDLRILANFNEVSEPIESTQIGSSAMPYKQNPMRCERACSISRYLMNLITNPLNTASVQWFERTLDDSANRRITIPEAFLAADSVVRLMLNVFQGLRIHPQVINQHVNNELPFMASENIVIAVVNHGGNRQECHEKIRVLSFEVKKEIVETGCRNNLIEKLEKDPYFANIVPELSTILDPKTFTGCASAQVTEFIENHVHPVLKKYESKLSSILPVALEI</sequence>
<dbReference type="PRINTS" id="PR00149">
    <property type="entry name" value="FUMRATELYASE"/>
</dbReference>
<comment type="pathway">
    <text evidence="2">Purine metabolism; IMP biosynthesis via de novo pathway; 5-amino-1-(5-phospho-D-ribosyl)imidazole-4-carboxamide from 5-amino-1-(5-phospho-D-ribosyl)imidazole-4-carboxylate: step 2/2.</text>
</comment>
<feature type="domain" description="Adenylosuccinate lyase C-terminal" evidence="3">
    <location>
        <begin position="405"/>
        <end position="489"/>
    </location>
</feature>
<dbReference type="SMART" id="SM00998">
    <property type="entry name" value="ADSL_C"/>
    <property type="match status" value="1"/>
</dbReference>
<dbReference type="GO" id="GO:0005829">
    <property type="term" value="C:cytosol"/>
    <property type="evidence" value="ECO:0007669"/>
    <property type="project" value="TreeGrafter"/>
</dbReference>
<keyword evidence="2" id="KW-0658">Purine biosynthesis</keyword>
<comment type="similarity">
    <text evidence="2">Belongs to the lyase 1 family. Adenylosuccinate lyase subfamily.</text>
</comment>
<accession>A0AAN9TS34</accession>
<dbReference type="Gene3D" id="1.10.40.30">
    <property type="entry name" value="Fumarase/aspartase (C-terminal domain)"/>
    <property type="match status" value="1"/>
</dbReference>
<evidence type="ECO:0000256" key="1">
    <source>
        <dbReference type="ARBA" id="ARBA00023239"/>
    </source>
</evidence>
<evidence type="ECO:0000313" key="5">
    <source>
        <dbReference type="Proteomes" id="UP001367676"/>
    </source>
</evidence>
<reference evidence="4 5" key="1">
    <citation type="submission" date="2024-03" db="EMBL/GenBank/DDBJ databases">
        <title>Adaptation during the transition from Ophiocordyceps entomopathogen to insect associate is accompanied by gene loss and intensified selection.</title>
        <authorList>
            <person name="Ward C.M."/>
            <person name="Onetto C.A."/>
            <person name="Borneman A.R."/>
        </authorList>
    </citation>
    <scope>NUCLEOTIDE SEQUENCE [LARGE SCALE GENOMIC DNA]</scope>
    <source>
        <strain evidence="4">AWRI1</strain>
        <tissue evidence="4">Single Adult Female</tissue>
    </source>
</reference>
<dbReference type="InterPro" id="IPR000362">
    <property type="entry name" value="Fumarate_lyase_fam"/>
</dbReference>
<proteinExistence type="inferred from homology"/>
<organism evidence="4 5">
    <name type="scientific">Parthenolecanium corni</name>
    <dbReference type="NCBI Taxonomy" id="536013"/>
    <lineage>
        <taxon>Eukaryota</taxon>
        <taxon>Metazoa</taxon>
        <taxon>Ecdysozoa</taxon>
        <taxon>Arthropoda</taxon>
        <taxon>Hexapoda</taxon>
        <taxon>Insecta</taxon>
        <taxon>Pterygota</taxon>
        <taxon>Neoptera</taxon>
        <taxon>Paraneoptera</taxon>
        <taxon>Hemiptera</taxon>
        <taxon>Sternorrhyncha</taxon>
        <taxon>Coccoidea</taxon>
        <taxon>Coccidae</taxon>
        <taxon>Parthenolecanium</taxon>
    </lineage>
</organism>
<comment type="catalytic activity">
    <reaction evidence="2">
        <text>(2S)-2-[5-amino-1-(5-phospho-beta-D-ribosyl)imidazole-4-carboxamido]succinate = 5-amino-1-(5-phospho-beta-D-ribosyl)imidazole-4-carboxamide + fumarate</text>
        <dbReference type="Rhea" id="RHEA:23920"/>
        <dbReference type="ChEBI" id="CHEBI:29806"/>
        <dbReference type="ChEBI" id="CHEBI:58443"/>
        <dbReference type="ChEBI" id="CHEBI:58475"/>
        <dbReference type="EC" id="4.3.2.2"/>
    </reaction>
</comment>
<dbReference type="Pfam" id="PF10397">
    <property type="entry name" value="ADSL_C"/>
    <property type="match status" value="1"/>
</dbReference>
<comment type="pathway">
    <text evidence="2">Purine metabolism; AMP biosynthesis via de novo pathway; AMP from IMP: step 2/2.</text>
</comment>
<dbReference type="GO" id="GO:0004018">
    <property type="term" value="F:N6-(1,2-dicarboxyethyl)AMP AMP-lyase (fumarate-forming) activity"/>
    <property type="evidence" value="ECO:0007669"/>
    <property type="project" value="InterPro"/>
</dbReference>
<dbReference type="PROSITE" id="PS00163">
    <property type="entry name" value="FUMARATE_LYASES"/>
    <property type="match status" value="1"/>
</dbReference>
<keyword evidence="1 2" id="KW-0456">Lyase</keyword>
<dbReference type="Proteomes" id="UP001367676">
    <property type="component" value="Unassembled WGS sequence"/>
</dbReference>
<dbReference type="InterPro" id="IPR004769">
    <property type="entry name" value="Pur_lyase"/>
</dbReference>